<feature type="domain" description="Carrier" evidence="3">
    <location>
        <begin position="9"/>
        <end position="87"/>
    </location>
</feature>
<proteinExistence type="predicted"/>
<sequence>MTSTMANSQQTTADKDELRAIVARVLELGTEEVTDDAGFRDDLGVDSLALLEIATQIEAAFGVSLTDDDISAADTLDEIQQLLDKARRSDS</sequence>
<comment type="caution">
    <text evidence="4">The sequence shown here is derived from an EMBL/GenBank/DDBJ whole genome shotgun (WGS) entry which is preliminary data.</text>
</comment>
<dbReference type="PROSITE" id="PS00012">
    <property type="entry name" value="PHOSPHOPANTETHEINE"/>
    <property type="match status" value="1"/>
</dbReference>
<dbReference type="RefSeq" id="WP_276093915.1">
    <property type="nucleotide sequence ID" value="NZ_JARJBC010000008.1"/>
</dbReference>
<evidence type="ECO:0000256" key="2">
    <source>
        <dbReference type="ARBA" id="ARBA00022553"/>
    </source>
</evidence>
<evidence type="ECO:0000313" key="5">
    <source>
        <dbReference type="Proteomes" id="UP001216579"/>
    </source>
</evidence>
<dbReference type="Proteomes" id="UP001216579">
    <property type="component" value="Unassembled WGS sequence"/>
</dbReference>
<dbReference type="SMART" id="SM00823">
    <property type="entry name" value="PKS_PP"/>
    <property type="match status" value="1"/>
</dbReference>
<keyword evidence="5" id="KW-1185">Reference proteome</keyword>
<evidence type="ECO:0000259" key="3">
    <source>
        <dbReference type="PROSITE" id="PS50075"/>
    </source>
</evidence>
<name>A0ABT5ZKZ5_9ACTN</name>
<gene>
    <name evidence="4" type="ORF">P3G67_14860</name>
</gene>
<protein>
    <submittedName>
        <fullName evidence="4">Acyl carrier protein</fullName>
    </submittedName>
</protein>
<organism evidence="4 5">
    <name type="scientific">Streptomyces silvisoli</name>
    <dbReference type="NCBI Taxonomy" id="3034235"/>
    <lineage>
        <taxon>Bacteria</taxon>
        <taxon>Bacillati</taxon>
        <taxon>Actinomycetota</taxon>
        <taxon>Actinomycetes</taxon>
        <taxon>Kitasatosporales</taxon>
        <taxon>Streptomycetaceae</taxon>
        <taxon>Streptomyces</taxon>
    </lineage>
</organism>
<dbReference type="InterPro" id="IPR020806">
    <property type="entry name" value="PKS_PP-bd"/>
</dbReference>
<dbReference type="Gene3D" id="1.10.1200.10">
    <property type="entry name" value="ACP-like"/>
    <property type="match status" value="1"/>
</dbReference>
<dbReference type="SUPFAM" id="SSF47336">
    <property type="entry name" value="ACP-like"/>
    <property type="match status" value="1"/>
</dbReference>
<dbReference type="EMBL" id="JARJBC010000008">
    <property type="protein sequence ID" value="MDF3290505.1"/>
    <property type="molecule type" value="Genomic_DNA"/>
</dbReference>
<dbReference type="InterPro" id="IPR009081">
    <property type="entry name" value="PP-bd_ACP"/>
</dbReference>
<evidence type="ECO:0000313" key="4">
    <source>
        <dbReference type="EMBL" id="MDF3290505.1"/>
    </source>
</evidence>
<dbReference type="PROSITE" id="PS50075">
    <property type="entry name" value="CARRIER"/>
    <property type="match status" value="1"/>
</dbReference>
<dbReference type="InterPro" id="IPR036736">
    <property type="entry name" value="ACP-like_sf"/>
</dbReference>
<keyword evidence="2" id="KW-0597">Phosphoprotein</keyword>
<keyword evidence="1" id="KW-0596">Phosphopantetheine</keyword>
<evidence type="ECO:0000256" key="1">
    <source>
        <dbReference type="ARBA" id="ARBA00022450"/>
    </source>
</evidence>
<accession>A0ABT5ZKZ5</accession>
<dbReference type="Pfam" id="PF00550">
    <property type="entry name" value="PP-binding"/>
    <property type="match status" value="1"/>
</dbReference>
<reference evidence="4 5" key="1">
    <citation type="submission" date="2023-03" db="EMBL/GenBank/DDBJ databases">
        <title>Draft genome sequence of Streptomyces sp. RB6PN23 isolated from peat swamp forest in Thailand.</title>
        <authorList>
            <person name="Klaysubun C."/>
            <person name="Duangmal K."/>
        </authorList>
    </citation>
    <scope>NUCLEOTIDE SEQUENCE [LARGE SCALE GENOMIC DNA]</scope>
    <source>
        <strain evidence="4 5">RB6PN23</strain>
    </source>
</reference>
<dbReference type="InterPro" id="IPR006162">
    <property type="entry name" value="Ppantetheine_attach_site"/>
</dbReference>